<dbReference type="InterPro" id="IPR036890">
    <property type="entry name" value="HATPase_C_sf"/>
</dbReference>
<comment type="caution">
    <text evidence="1">The sequence shown here is derived from an EMBL/GenBank/DDBJ whole genome shotgun (WGS) entry which is preliminary data.</text>
</comment>
<sequence>MSGHITLGEVHTLQHTVSVAPSARRLTGSLRDIGYSFESAVADLVDNSITAGATQIDIQIIFSGRESFIRIIDDGSGMDGTGIDEAMRFGSDRNYSSGDLGRYGLGLKTASISQCRRLEIVSMTRESETHEARTLDLDFIQDTDSWVVLDTRDEDETLEARRLLRKGYGTVVTWRRLDRILPHRNKESGWARKRIENLVPKLDRHLSMVFHRFLSGERAEVLTITVNGEHLEPWDPFAREETGTRCIGKDSFEVEHRHDSGIIMLSRYLLPPKSDFSTPEAFENASGPQKWAKQQGIYIYRADRLVQWGGWAGIRTSDEHTKLARASLDFDTDLDAAFNINVAKMKVTIPHQIRKMLARPITELCIEADHTYRKKTGEAPAVQSGVTPNLYSGSRGRSESAEILGTALRSAAVRTGNIDALRSMIRLLREESPELAEQLGL</sequence>
<reference evidence="1" key="1">
    <citation type="submission" date="2022-11" db="EMBL/GenBank/DDBJ databases">
        <title>Corynebacterium sp. isolated from Penguins.</title>
        <authorList>
            <person name="Sedlar K."/>
            <person name="Svec P."/>
        </authorList>
    </citation>
    <scope>NUCLEOTIDE SEQUENCE</scope>
    <source>
        <strain evidence="1">P7003</strain>
    </source>
</reference>
<evidence type="ECO:0000313" key="2">
    <source>
        <dbReference type="Proteomes" id="UP001081709"/>
    </source>
</evidence>
<accession>A0ABT3WUN7</accession>
<keyword evidence="1" id="KW-0067">ATP-binding</keyword>
<dbReference type="Gene3D" id="3.30.565.10">
    <property type="entry name" value="Histidine kinase-like ATPase, C-terminal domain"/>
    <property type="match status" value="1"/>
</dbReference>
<gene>
    <name evidence="1" type="ORF">OS125_04475</name>
</gene>
<dbReference type="GO" id="GO:0005524">
    <property type="term" value="F:ATP binding"/>
    <property type="evidence" value="ECO:0007669"/>
    <property type="project" value="UniProtKB-KW"/>
</dbReference>
<keyword evidence="2" id="KW-1185">Reference proteome</keyword>
<protein>
    <submittedName>
        <fullName evidence="1">ATP-binding protein</fullName>
    </submittedName>
</protein>
<dbReference type="EMBL" id="JAPMKV010000002">
    <property type="protein sequence ID" value="MCX7444502.1"/>
    <property type="molecule type" value="Genomic_DNA"/>
</dbReference>
<name>A0ABT3WUN7_9CORY</name>
<proteinExistence type="predicted"/>
<organism evidence="1 2">
    <name type="scientific">Corynebacterium pygosceleis</name>
    <dbReference type="NCBI Taxonomy" id="2800406"/>
    <lineage>
        <taxon>Bacteria</taxon>
        <taxon>Bacillati</taxon>
        <taxon>Actinomycetota</taxon>
        <taxon>Actinomycetes</taxon>
        <taxon>Mycobacteriales</taxon>
        <taxon>Corynebacteriaceae</taxon>
        <taxon>Corynebacterium</taxon>
    </lineage>
</organism>
<dbReference type="Pfam" id="PF13589">
    <property type="entry name" value="HATPase_c_3"/>
    <property type="match status" value="1"/>
</dbReference>
<keyword evidence="1" id="KW-0547">Nucleotide-binding</keyword>
<dbReference type="RefSeq" id="WP_267186350.1">
    <property type="nucleotide sequence ID" value="NZ_JAPMKV010000002.1"/>
</dbReference>
<dbReference type="Proteomes" id="UP001081709">
    <property type="component" value="Unassembled WGS sequence"/>
</dbReference>
<evidence type="ECO:0000313" key="1">
    <source>
        <dbReference type="EMBL" id="MCX7444502.1"/>
    </source>
</evidence>
<dbReference type="SUPFAM" id="SSF55874">
    <property type="entry name" value="ATPase domain of HSP90 chaperone/DNA topoisomerase II/histidine kinase"/>
    <property type="match status" value="1"/>
</dbReference>